<name>A0A8H6UN62_9EURO</name>
<feature type="region of interest" description="Disordered" evidence="1">
    <location>
        <begin position="164"/>
        <end position="211"/>
    </location>
</feature>
<evidence type="ECO:0000313" key="3">
    <source>
        <dbReference type="Proteomes" id="UP000654922"/>
    </source>
</evidence>
<comment type="caution">
    <text evidence="2">The sequence shown here is derived from an EMBL/GenBank/DDBJ whole genome shotgun (WGS) entry which is preliminary data.</text>
</comment>
<protein>
    <submittedName>
        <fullName evidence="2">Uncharacterized protein</fullName>
    </submittedName>
</protein>
<reference evidence="2" key="1">
    <citation type="submission" date="2020-06" db="EMBL/GenBank/DDBJ databases">
        <title>Draft genome sequences of strains closely related to Aspergillus parafelis and Aspergillus hiratsukae.</title>
        <authorList>
            <person name="Dos Santos R.A.C."/>
            <person name="Rivero-Menendez O."/>
            <person name="Steenwyk J.L."/>
            <person name="Mead M.E."/>
            <person name="Goldman G.H."/>
            <person name="Alastruey-Izquierdo A."/>
            <person name="Rokas A."/>
        </authorList>
    </citation>
    <scope>NUCLEOTIDE SEQUENCE</scope>
    <source>
        <strain evidence="2">CNM-CM5623</strain>
    </source>
</reference>
<feature type="compositionally biased region" description="Low complexity" evidence="1">
    <location>
        <begin position="63"/>
        <end position="79"/>
    </location>
</feature>
<sequence>MSASGMNSDRSRGPHAGMGKGFGSGKSSWNSNIWGDNNLGSGFDGELMDRAPRDQNLAETAFEGKSGSGSLLPSSESDGWNSRPNLPWNTVNTTSASLSRGQNNGMTASPISTRPNDRSAPALSETADSSSYFSMPRSSGIGSSAGGGNHKTYLNAGADGISPSGDGLSFGNFGGLRGGDGRRHPNSAFGGSPVGTGFPMKQAHHVAAVGS</sequence>
<dbReference type="AlphaFoldDB" id="A0A8H6UN62"/>
<feature type="compositionally biased region" description="Polar residues" evidence="1">
    <location>
        <begin position="29"/>
        <end position="40"/>
    </location>
</feature>
<evidence type="ECO:0000313" key="2">
    <source>
        <dbReference type="EMBL" id="KAF7158009.1"/>
    </source>
</evidence>
<gene>
    <name evidence="2" type="ORF">CNMCM5623_002521</name>
</gene>
<dbReference type="EMBL" id="JACBAE010001389">
    <property type="protein sequence ID" value="KAF7158009.1"/>
    <property type="molecule type" value="Genomic_DNA"/>
</dbReference>
<evidence type="ECO:0000256" key="1">
    <source>
        <dbReference type="SAM" id="MobiDB-lite"/>
    </source>
</evidence>
<accession>A0A8H6UN62</accession>
<feature type="compositionally biased region" description="Polar residues" evidence="1">
    <location>
        <begin position="126"/>
        <end position="135"/>
    </location>
</feature>
<feature type="compositionally biased region" description="Polar residues" evidence="1">
    <location>
        <begin position="80"/>
        <end position="114"/>
    </location>
</feature>
<proteinExistence type="predicted"/>
<organism evidence="2 3">
    <name type="scientific">Aspergillus felis</name>
    <dbReference type="NCBI Taxonomy" id="1287682"/>
    <lineage>
        <taxon>Eukaryota</taxon>
        <taxon>Fungi</taxon>
        <taxon>Dikarya</taxon>
        <taxon>Ascomycota</taxon>
        <taxon>Pezizomycotina</taxon>
        <taxon>Eurotiomycetes</taxon>
        <taxon>Eurotiomycetidae</taxon>
        <taxon>Eurotiales</taxon>
        <taxon>Aspergillaceae</taxon>
        <taxon>Aspergillus</taxon>
        <taxon>Aspergillus subgen. Fumigati</taxon>
    </lineage>
</organism>
<dbReference type="Proteomes" id="UP000654922">
    <property type="component" value="Unassembled WGS sequence"/>
</dbReference>
<feature type="region of interest" description="Disordered" evidence="1">
    <location>
        <begin position="1"/>
        <end position="135"/>
    </location>
</feature>